<dbReference type="InterPro" id="IPR016192">
    <property type="entry name" value="APOBEC/CMP_deaminase_Zn-bd"/>
</dbReference>
<evidence type="ECO:0000256" key="2">
    <source>
        <dbReference type="ARBA" id="ARBA00022723"/>
    </source>
</evidence>
<proteinExistence type="inferred from homology"/>
<dbReference type="EMBL" id="CP001848">
    <property type="protein sequence ID" value="ADB16457.1"/>
    <property type="molecule type" value="Genomic_DNA"/>
</dbReference>
<dbReference type="Gene3D" id="3.40.140.10">
    <property type="entry name" value="Cytidine Deaminase, domain 2"/>
    <property type="match status" value="1"/>
</dbReference>
<reference evidence="6 7" key="1">
    <citation type="journal article" date="2009" name="Stand. Genomic Sci.">
        <title>Complete genome sequence of Pirellula staleyi type strain (ATCC 27377).</title>
        <authorList>
            <person name="Clum A."/>
            <person name="Tindall B.J."/>
            <person name="Sikorski J."/>
            <person name="Ivanova N."/>
            <person name="Mavrommatis K."/>
            <person name="Lucas S."/>
            <person name="Glavina del Rio T."/>
            <person name="Nolan M."/>
            <person name="Chen F."/>
            <person name="Tice H."/>
            <person name="Pitluck S."/>
            <person name="Cheng J.F."/>
            <person name="Chertkov O."/>
            <person name="Brettin T."/>
            <person name="Han C."/>
            <person name="Detter J.C."/>
            <person name="Kuske C."/>
            <person name="Bruce D."/>
            <person name="Goodwin L."/>
            <person name="Ovchinikova G."/>
            <person name="Pati A."/>
            <person name="Mikhailova N."/>
            <person name="Chen A."/>
            <person name="Palaniappan K."/>
            <person name="Land M."/>
            <person name="Hauser L."/>
            <person name="Chang Y.J."/>
            <person name="Jeffries C.D."/>
            <person name="Chain P."/>
            <person name="Rohde M."/>
            <person name="Goker M."/>
            <person name="Bristow J."/>
            <person name="Eisen J.A."/>
            <person name="Markowitz V."/>
            <person name="Hugenholtz P."/>
            <person name="Kyrpides N.C."/>
            <person name="Klenk H.P."/>
            <person name="Lapidus A."/>
        </authorList>
    </citation>
    <scope>NUCLEOTIDE SEQUENCE [LARGE SCALE GENOMIC DNA]</scope>
    <source>
        <strain evidence="7">ATCC 27377 / DSM 6068 / ICPB 4128</strain>
    </source>
</reference>
<dbReference type="PANTHER" id="PTHR11079:SF161">
    <property type="entry name" value="CMP_DCMP-TYPE DEAMINASE DOMAIN-CONTAINING PROTEIN"/>
    <property type="match status" value="1"/>
</dbReference>
<keyword evidence="7" id="KW-1185">Reference proteome</keyword>
<keyword evidence="2" id="KW-0479">Metal-binding</keyword>
<dbReference type="AlphaFoldDB" id="D2QZ02"/>
<evidence type="ECO:0000256" key="1">
    <source>
        <dbReference type="ARBA" id="ARBA00006576"/>
    </source>
</evidence>
<dbReference type="GO" id="GO:0047974">
    <property type="term" value="F:guanosine deaminase activity"/>
    <property type="evidence" value="ECO:0007669"/>
    <property type="project" value="TreeGrafter"/>
</dbReference>
<gene>
    <name evidence="6" type="ordered locus">Psta_1782</name>
</gene>
<dbReference type="PANTHER" id="PTHR11079">
    <property type="entry name" value="CYTOSINE DEAMINASE FAMILY MEMBER"/>
    <property type="match status" value="1"/>
</dbReference>
<dbReference type="Proteomes" id="UP000001887">
    <property type="component" value="Chromosome"/>
</dbReference>
<organism evidence="6 7">
    <name type="scientific">Pirellula staleyi (strain ATCC 27377 / DSM 6068 / ICPB 4128)</name>
    <name type="common">Pirella staleyi</name>
    <dbReference type="NCBI Taxonomy" id="530564"/>
    <lineage>
        <taxon>Bacteria</taxon>
        <taxon>Pseudomonadati</taxon>
        <taxon>Planctomycetota</taxon>
        <taxon>Planctomycetia</taxon>
        <taxon>Pirellulales</taxon>
        <taxon>Pirellulaceae</taxon>
        <taxon>Pirellula</taxon>
    </lineage>
</organism>
<name>D2QZ02_PIRSD</name>
<dbReference type="Pfam" id="PF00383">
    <property type="entry name" value="dCMP_cyt_deam_1"/>
    <property type="match status" value="1"/>
</dbReference>
<dbReference type="KEGG" id="psl:Psta_1782"/>
<keyword evidence="4" id="KW-0862">Zinc</keyword>
<accession>D2QZ02</accession>
<keyword evidence="3" id="KW-0378">Hydrolase</keyword>
<dbReference type="eggNOG" id="COG0590">
    <property type="taxonomic scope" value="Bacteria"/>
</dbReference>
<comment type="similarity">
    <text evidence="1">Belongs to the cytidine and deoxycytidylate deaminase family.</text>
</comment>
<dbReference type="HOGENOM" id="CLU_025810_5_2_0"/>
<dbReference type="GO" id="GO:0008270">
    <property type="term" value="F:zinc ion binding"/>
    <property type="evidence" value="ECO:0007669"/>
    <property type="project" value="InterPro"/>
</dbReference>
<dbReference type="GO" id="GO:0006152">
    <property type="term" value="P:purine nucleoside catabolic process"/>
    <property type="evidence" value="ECO:0007669"/>
    <property type="project" value="TreeGrafter"/>
</dbReference>
<evidence type="ECO:0000313" key="6">
    <source>
        <dbReference type="EMBL" id="ADB16457.1"/>
    </source>
</evidence>
<evidence type="ECO:0000256" key="3">
    <source>
        <dbReference type="ARBA" id="ARBA00022801"/>
    </source>
</evidence>
<evidence type="ECO:0000256" key="4">
    <source>
        <dbReference type="ARBA" id="ARBA00022833"/>
    </source>
</evidence>
<dbReference type="OrthoDB" id="9802676at2"/>
<evidence type="ECO:0000313" key="7">
    <source>
        <dbReference type="Proteomes" id="UP000001887"/>
    </source>
</evidence>
<dbReference type="STRING" id="530564.Psta_1782"/>
<protein>
    <submittedName>
        <fullName evidence="6">CMP/dCMP deaminase zinc-binding protein</fullName>
    </submittedName>
</protein>
<dbReference type="InterPro" id="IPR002125">
    <property type="entry name" value="CMP_dCMP_dom"/>
</dbReference>
<dbReference type="FunFam" id="3.40.140.10:FF:000011">
    <property type="entry name" value="tRNA-specific adenosine deaminase"/>
    <property type="match status" value="1"/>
</dbReference>
<dbReference type="InterPro" id="IPR016193">
    <property type="entry name" value="Cytidine_deaminase-like"/>
</dbReference>
<dbReference type="CDD" id="cd01285">
    <property type="entry name" value="nucleoside_deaminase"/>
    <property type="match status" value="1"/>
</dbReference>
<sequence>MTSPHYDHEFLEAAIELARENVRSGKGGPFGSVVVKEGKIIGRGENRVTSSLDPSAHAEIVAIRDACQQQQNFSLAGTTIYASCQPCPMCLSAIYWSRIDRVVFAASGDDAAAAGFDDEWILTNLKLPLGEQPLTIERLVIDGHKSPFQLWAASPGKMEY</sequence>
<evidence type="ECO:0000259" key="5">
    <source>
        <dbReference type="PROSITE" id="PS51747"/>
    </source>
</evidence>
<dbReference type="PROSITE" id="PS00903">
    <property type="entry name" value="CYT_DCMP_DEAMINASES_1"/>
    <property type="match status" value="1"/>
</dbReference>
<dbReference type="SUPFAM" id="SSF53927">
    <property type="entry name" value="Cytidine deaminase-like"/>
    <property type="match status" value="1"/>
</dbReference>
<feature type="domain" description="CMP/dCMP-type deaminase" evidence="5">
    <location>
        <begin position="5"/>
        <end position="119"/>
    </location>
</feature>
<dbReference type="PROSITE" id="PS51747">
    <property type="entry name" value="CYT_DCMP_DEAMINASES_2"/>
    <property type="match status" value="1"/>
</dbReference>